<keyword evidence="4" id="KW-1185">Reference proteome</keyword>
<feature type="transmembrane region" description="Helical" evidence="2">
    <location>
        <begin position="29"/>
        <end position="48"/>
    </location>
</feature>
<evidence type="ECO:0000256" key="2">
    <source>
        <dbReference type="SAM" id="Phobius"/>
    </source>
</evidence>
<keyword evidence="2" id="KW-0812">Transmembrane</keyword>
<reference evidence="3" key="1">
    <citation type="journal article" date="2023" name="Nat. Microbiol.">
        <title>Babesia duncani multi-omics identifies virulence factors and drug targets.</title>
        <authorList>
            <person name="Singh P."/>
            <person name="Lonardi S."/>
            <person name="Liang Q."/>
            <person name="Vydyam P."/>
            <person name="Khabirova E."/>
            <person name="Fang T."/>
            <person name="Gihaz S."/>
            <person name="Thekkiniath J."/>
            <person name="Munshi M."/>
            <person name="Abel S."/>
            <person name="Ciampossin L."/>
            <person name="Batugedara G."/>
            <person name="Gupta M."/>
            <person name="Lu X.M."/>
            <person name="Lenz T."/>
            <person name="Chakravarty S."/>
            <person name="Cornillot E."/>
            <person name="Hu Y."/>
            <person name="Ma W."/>
            <person name="Gonzalez L.M."/>
            <person name="Sanchez S."/>
            <person name="Estrada K."/>
            <person name="Sanchez-Flores A."/>
            <person name="Montero E."/>
            <person name="Harb O.S."/>
            <person name="Le Roch K.G."/>
            <person name="Mamoun C.B."/>
        </authorList>
    </citation>
    <scope>NUCLEOTIDE SEQUENCE</scope>
    <source>
        <strain evidence="3">WA1</strain>
    </source>
</reference>
<protein>
    <submittedName>
        <fullName evidence="3">Uncharacterized protein</fullName>
    </submittedName>
</protein>
<dbReference type="AlphaFoldDB" id="A0AAD9UQ91"/>
<name>A0AAD9UQ91_9APIC</name>
<evidence type="ECO:0000313" key="3">
    <source>
        <dbReference type="EMBL" id="KAK2197637.1"/>
    </source>
</evidence>
<dbReference type="EMBL" id="JALLKP010000001">
    <property type="protein sequence ID" value="KAK2197637.1"/>
    <property type="molecule type" value="Genomic_DNA"/>
</dbReference>
<organism evidence="3 4">
    <name type="scientific">Babesia duncani</name>
    <dbReference type="NCBI Taxonomy" id="323732"/>
    <lineage>
        <taxon>Eukaryota</taxon>
        <taxon>Sar</taxon>
        <taxon>Alveolata</taxon>
        <taxon>Apicomplexa</taxon>
        <taxon>Aconoidasida</taxon>
        <taxon>Piroplasmida</taxon>
        <taxon>Babesiidae</taxon>
        <taxon>Babesia</taxon>
    </lineage>
</organism>
<dbReference type="RefSeq" id="XP_067804479.1">
    <property type="nucleotide sequence ID" value="XM_067945688.1"/>
</dbReference>
<dbReference type="GeneID" id="94334938"/>
<dbReference type="Proteomes" id="UP001214638">
    <property type="component" value="Unassembled WGS sequence"/>
</dbReference>
<comment type="caution">
    <text evidence="3">The sequence shown here is derived from an EMBL/GenBank/DDBJ whole genome shotgun (WGS) entry which is preliminary data.</text>
</comment>
<dbReference type="KEGG" id="bdw:94334938"/>
<keyword evidence="2" id="KW-1133">Transmembrane helix</keyword>
<evidence type="ECO:0000313" key="4">
    <source>
        <dbReference type="Proteomes" id="UP001214638"/>
    </source>
</evidence>
<sequence length="158" mass="17981">MLMIGCITFVVFFIPFLFQRFLCWSKGVYWFSWAISQTLLIFLVRVNWDCVYRNNVVWIPFVSILSCLDILPIKGLLTNGIKVFISKPLSMHEMIMRSFSTCRDIFKATLAFSISLDASVELSSNSLASVTRAASLPKPQGDKSKSKNGNFKITRGYE</sequence>
<keyword evidence="2" id="KW-0472">Membrane</keyword>
<feature type="region of interest" description="Disordered" evidence="1">
    <location>
        <begin position="136"/>
        <end position="158"/>
    </location>
</feature>
<feature type="transmembrane region" description="Helical" evidence="2">
    <location>
        <begin position="55"/>
        <end position="77"/>
    </location>
</feature>
<gene>
    <name evidence="3" type="ORF">BdWA1_000640</name>
</gene>
<accession>A0AAD9UQ91</accession>
<proteinExistence type="predicted"/>
<evidence type="ECO:0000256" key="1">
    <source>
        <dbReference type="SAM" id="MobiDB-lite"/>
    </source>
</evidence>